<dbReference type="InterPro" id="IPR036048">
    <property type="entry name" value="Interleukin_8-like_sf"/>
</dbReference>
<dbReference type="Gene3D" id="2.40.50.40">
    <property type="match status" value="1"/>
</dbReference>
<feature type="non-terminal residue" evidence="4">
    <location>
        <position position="120"/>
    </location>
</feature>
<dbReference type="SMART" id="SM00199">
    <property type="entry name" value="SCY"/>
    <property type="match status" value="1"/>
</dbReference>
<feature type="domain" description="Chemokine interleukin-8-like" evidence="3">
    <location>
        <begin position="55"/>
        <end position="116"/>
    </location>
</feature>
<sequence>SLSAAPSNTSLTHSNSLTSDTHISATNQTTTMSTRVLLLLALSVCMAYASYSGSRSHCICRRVRERYGPVKAIQDIQIYPPSATCDNMEIVVSLKSGLQYCLDHRVKKVQELVQSLQKTA</sequence>
<gene>
    <name evidence="4" type="ORF">AGOR_G00072430</name>
</gene>
<dbReference type="GO" id="GO:0005615">
    <property type="term" value="C:extracellular space"/>
    <property type="evidence" value="ECO:0007669"/>
    <property type="project" value="UniProtKB-KW"/>
</dbReference>
<dbReference type="GO" id="GO:0006955">
    <property type="term" value="P:immune response"/>
    <property type="evidence" value="ECO:0007669"/>
    <property type="project" value="InterPro"/>
</dbReference>
<feature type="transmembrane region" description="Helical" evidence="2">
    <location>
        <begin position="36"/>
        <end position="54"/>
    </location>
</feature>
<evidence type="ECO:0000256" key="2">
    <source>
        <dbReference type="SAM" id="Phobius"/>
    </source>
</evidence>
<name>A0A8T3DR79_9TELE</name>
<dbReference type="OrthoDB" id="8872899at2759"/>
<reference evidence="4" key="1">
    <citation type="submission" date="2021-01" db="EMBL/GenBank/DDBJ databases">
        <authorList>
            <person name="Zahm M."/>
            <person name="Roques C."/>
            <person name="Cabau C."/>
            <person name="Klopp C."/>
            <person name="Donnadieu C."/>
            <person name="Jouanno E."/>
            <person name="Lampietro C."/>
            <person name="Louis A."/>
            <person name="Herpin A."/>
            <person name="Echchiki A."/>
            <person name="Berthelot C."/>
            <person name="Parey E."/>
            <person name="Roest-Crollius H."/>
            <person name="Braasch I."/>
            <person name="Postlethwait J."/>
            <person name="Bobe J."/>
            <person name="Montfort J."/>
            <person name="Bouchez O."/>
            <person name="Begum T."/>
            <person name="Mejri S."/>
            <person name="Adams A."/>
            <person name="Chen W.-J."/>
            <person name="Guiguen Y."/>
        </authorList>
    </citation>
    <scope>NUCLEOTIDE SEQUENCE</scope>
    <source>
        <tissue evidence="4">Blood</tissue>
    </source>
</reference>
<dbReference type="AlphaFoldDB" id="A0A8T3DR79"/>
<dbReference type="Proteomes" id="UP000829720">
    <property type="component" value="Unassembled WGS sequence"/>
</dbReference>
<evidence type="ECO:0000313" key="4">
    <source>
        <dbReference type="EMBL" id="KAI1898446.1"/>
    </source>
</evidence>
<proteinExistence type="predicted"/>
<keyword evidence="5" id="KW-1185">Reference proteome</keyword>
<protein>
    <recommendedName>
        <fullName evidence="3">Chemokine interleukin-8-like domain-containing protein</fullName>
    </recommendedName>
</protein>
<evidence type="ECO:0000259" key="3">
    <source>
        <dbReference type="SMART" id="SM00199"/>
    </source>
</evidence>
<dbReference type="PANTHER" id="PTHR12015">
    <property type="entry name" value="SMALL INDUCIBLE CYTOKINE A"/>
    <property type="match status" value="1"/>
</dbReference>
<keyword evidence="1" id="KW-0202">Cytokine</keyword>
<dbReference type="Pfam" id="PF00048">
    <property type="entry name" value="IL8"/>
    <property type="match status" value="1"/>
</dbReference>
<dbReference type="SUPFAM" id="SSF54117">
    <property type="entry name" value="Interleukin 8-like chemokines"/>
    <property type="match status" value="1"/>
</dbReference>
<comment type="caution">
    <text evidence="4">The sequence shown here is derived from an EMBL/GenBank/DDBJ whole genome shotgun (WGS) entry which is preliminary data.</text>
</comment>
<dbReference type="InterPro" id="IPR001811">
    <property type="entry name" value="Chemokine_IL8-like_dom"/>
</dbReference>
<evidence type="ECO:0000313" key="5">
    <source>
        <dbReference type="Proteomes" id="UP000829720"/>
    </source>
</evidence>
<dbReference type="GO" id="GO:0008009">
    <property type="term" value="F:chemokine activity"/>
    <property type="evidence" value="ECO:0007669"/>
    <property type="project" value="InterPro"/>
</dbReference>
<keyword evidence="2" id="KW-0812">Transmembrane</keyword>
<organism evidence="4 5">
    <name type="scientific">Albula goreensis</name>
    <dbReference type="NCBI Taxonomy" id="1534307"/>
    <lineage>
        <taxon>Eukaryota</taxon>
        <taxon>Metazoa</taxon>
        <taxon>Chordata</taxon>
        <taxon>Craniata</taxon>
        <taxon>Vertebrata</taxon>
        <taxon>Euteleostomi</taxon>
        <taxon>Actinopterygii</taxon>
        <taxon>Neopterygii</taxon>
        <taxon>Teleostei</taxon>
        <taxon>Albuliformes</taxon>
        <taxon>Albulidae</taxon>
        <taxon>Albula</taxon>
    </lineage>
</organism>
<dbReference type="InterPro" id="IPR039809">
    <property type="entry name" value="Chemokine_b/g/d"/>
</dbReference>
<dbReference type="EMBL" id="JAERUA010000006">
    <property type="protein sequence ID" value="KAI1898446.1"/>
    <property type="molecule type" value="Genomic_DNA"/>
</dbReference>
<keyword evidence="2" id="KW-0472">Membrane</keyword>
<dbReference type="PRINTS" id="PR00436">
    <property type="entry name" value="INTERLEUKIN8"/>
</dbReference>
<accession>A0A8T3DR79</accession>
<keyword evidence="2" id="KW-1133">Transmembrane helix</keyword>
<dbReference type="InterPro" id="IPR001089">
    <property type="entry name" value="Chemokine_CXC"/>
</dbReference>
<evidence type="ECO:0000256" key="1">
    <source>
        <dbReference type="ARBA" id="ARBA00022514"/>
    </source>
</evidence>
<dbReference type="PRINTS" id="PR00437">
    <property type="entry name" value="SMALLCYTKCXC"/>
</dbReference>